<keyword evidence="3" id="KW-1185">Reference proteome</keyword>
<sequence length="179" mass="20639">MGGQSNAEWFSHQRKYGPGSRECANAEPIKWDENNILETLHPTDKDYGLMKIDEPKTPFSYYEEDSGAEGSNVECGGETSKIELSTIMKNIDRPAKILISSEPSDDSDDENLSKEERRKKKEFEFKRKLHYNEYQALKLARKLLEEEDDEDDENNSKSNEEKSKKSEESTNSKDAMEEQ</sequence>
<comment type="caution">
    <text evidence="2">The sequence shown here is derived from an EMBL/GenBank/DDBJ whole genome shotgun (WGS) entry which is preliminary data.</text>
</comment>
<dbReference type="InterPro" id="IPR007062">
    <property type="entry name" value="PPI-2"/>
</dbReference>
<dbReference type="Pfam" id="PF04979">
    <property type="entry name" value="IPP-2"/>
    <property type="match status" value="1"/>
</dbReference>
<dbReference type="PANTHER" id="PTHR12398:SF20">
    <property type="entry name" value="PROTEIN PHOSPHATASE 1 REGULATORY INHIBITOR SUBUNIT 2"/>
    <property type="match status" value="1"/>
</dbReference>
<organism evidence="2 3">
    <name type="scientific">Anisodus tanguticus</name>
    <dbReference type="NCBI Taxonomy" id="243964"/>
    <lineage>
        <taxon>Eukaryota</taxon>
        <taxon>Viridiplantae</taxon>
        <taxon>Streptophyta</taxon>
        <taxon>Embryophyta</taxon>
        <taxon>Tracheophyta</taxon>
        <taxon>Spermatophyta</taxon>
        <taxon>Magnoliopsida</taxon>
        <taxon>eudicotyledons</taxon>
        <taxon>Gunneridae</taxon>
        <taxon>Pentapetalae</taxon>
        <taxon>asterids</taxon>
        <taxon>lamiids</taxon>
        <taxon>Solanales</taxon>
        <taxon>Solanaceae</taxon>
        <taxon>Solanoideae</taxon>
        <taxon>Hyoscyameae</taxon>
        <taxon>Anisodus</taxon>
    </lineage>
</organism>
<evidence type="ECO:0008006" key="4">
    <source>
        <dbReference type="Google" id="ProtNLM"/>
    </source>
</evidence>
<feature type="region of interest" description="Disordered" evidence="1">
    <location>
        <begin position="95"/>
        <end position="119"/>
    </location>
</feature>
<dbReference type="Gene3D" id="6.10.250.1050">
    <property type="match status" value="2"/>
</dbReference>
<feature type="compositionally biased region" description="Basic and acidic residues" evidence="1">
    <location>
        <begin position="154"/>
        <end position="179"/>
    </location>
</feature>
<feature type="region of interest" description="Disordered" evidence="1">
    <location>
        <begin position="1"/>
        <end position="24"/>
    </location>
</feature>
<dbReference type="PANTHER" id="PTHR12398">
    <property type="entry name" value="PROTEIN PHOSPHATASE INHIBITOR"/>
    <property type="match status" value="1"/>
</dbReference>
<dbReference type="GO" id="GO:0004864">
    <property type="term" value="F:protein phosphatase inhibitor activity"/>
    <property type="evidence" value="ECO:0007669"/>
    <property type="project" value="InterPro"/>
</dbReference>
<dbReference type="AlphaFoldDB" id="A0AAE1UTX2"/>
<name>A0AAE1UTX2_9SOLA</name>
<accession>A0AAE1UTX2</accession>
<gene>
    <name evidence="2" type="ORF">RND71_044005</name>
</gene>
<feature type="region of interest" description="Disordered" evidence="1">
    <location>
        <begin position="144"/>
        <end position="179"/>
    </location>
</feature>
<evidence type="ECO:0000313" key="3">
    <source>
        <dbReference type="Proteomes" id="UP001291623"/>
    </source>
</evidence>
<reference evidence="2" key="1">
    <citation type="submission" date="2023-12" db="EMBL/GenBank/DDBJ databases">
        <title>Genome assembly of Anisodus tanguticus.</title>
        <authorList>
            <person name="Wang Y.-J."/>
        </authorList>
    </citation>
    <scope>NUCLEOTIDE SEQUENCE</scope>
    <source>
        <strain evidence="2">KB-2021</strain>
        <tissue evidence="2">Leaf</tissue>
    </source>
</reference>
<dbReference type="GO" id="GO:0009966">
    <property type="term" value="P:regulation of signal transduction"/>
    <property type="evidence" value="ECO:0007669"/>
    <property type="project" value="InterPro"/>
</dbReference>
<evidence type="ECO:0000313" key="2">
    <source>
        <dbReference type="EMBL" id="KAK4337029.1"/>
    </source>
</evidence>
<dbReference type="EMBL" id="JAVYJV010000062">
    <property type="protein sequence ID" value="KAK4337029.1"/>
    <property type="molecule type" value="Genomic_DNA"/>
</dbReference>
<protein>
    <recommendedName>
        <fullName evidence="4">Protein phosphatase inhibitor 2</fullName>
    </recommendedName>
</protein>
<evidence type="ECO:0000256" key="1">
    <source>
        <dbReference type="SAM" id="MobiDB-lite"/>
    </source>
</evidence>
<dbReference type="Proteomes" id="UP001291623">
    <property type="component" value="Unassembled WGS sequence"/>
</dbReference>
<proteinExistence type="predicted"/>